<reference evidence="2" key="1">
    <citation type="submission" date="2020-12" db="EMBL/GenBank/DDBJ databases">
        <title>Genomic characterization of non-nitrogen-fixing Frankia strains.</title>
        <authorList>
            <person name="Carlos-Shanley C."/>
            <person name="Guerra T."/>
            <person name="Hahn D."/>
        </authorList>
    </citation>
    <scope>NUCLEOTIDE SEQUENCE</scope>
    <source>
        <strain evidence="2">CN6</strain>
    </source>
</reference>
<dbReference type="InterPro" id="IPR010298">
    <property type="entry name" value="YacP-like"/>
</dbReference>
<comment type="caution">
    <text evidence="2">The sequence shown here is derived from an EMBL/GenBank/DDBJ whole genome shotgun (WGS) entry which is preliminary data.</text>
</comment>
<dbReference type="PANTHER" id="PTHR34547">
    <property type="entry name" value="YACP-LIKE NYN DOMAIN PROTEIN"/>
    <property type="match status" value="1"/>
</dbReference>
<dbReference type="RefSeq" id="WP_203005861.1">
    <property type="nucleotide sequence ID" value="NZ_JADWYU010000201.1"/>
</dbReference>
<accession>A0A937RI07</accession>
<feature type="compositionally biased region" description="Basic and acidic residues" evidence="1">
    <location>
        <begin position="165"/>
        <end position="185"/>
    </location>
</feature>
<feature type="region of interest" description="Disordered" evidence="1">
    <location>
        <begin position="158"/>
        <end position="186"/>
    </location>
</feature>
<evidence type="ECO:0000313" key="3">
    <source>
        <dbReference type="Proteomes" id="UP000604475"/>
    </source>
</evidence>
<dbReference type="Proteomes" id="UP000604475">
    <property type="component" value="Unassembled WGS sequence"/>
</dbReference>
<organism evidence="2 3">
    <name type="scientific">Frankia nepalensis</name>
    <dbReference type="NCBI Taxonomy" id="1836974"/>
    <lineage>
        <taxon>Bacteria</taxon>
        <taxon>Bacillati</taxon>
        <taxon>Actinomycetota</taxon>
        <taxon>Actinomycetes</taxon>
        <taxon>Frankiales</taxon>
        <taxon>Frankiaceae</taxon>
        <taxon>Frankia</taxon>
    </lineage>
</organism>
<dbReference type="Pfam" id="PF05991">
    <property type="entry name" value="NYN_YacP"/>
    <property type="match status" value="1"/>
</dbReference>
<dbReference type="PANTHER" id="PTHR34547:SF1">
    <property type="entry name" value="YACP-LIKE NYN DOMAIN PROTEIN"/>
    <property type="match status" value="1"/>
</dbReference>
<name>A0A937RI07_9ACTN</name>
<dbReference type="EMBL" id="JAEACQ010000343">
    <property type="protein sequence ID" value="MBL7632613.1"/>
    <property type="molecule type" value="Genomic_DNA"/>
</dbReference>
<protein>
    <submittedName>
        <fullName evidence="2">NYN domain-containing protein</fullName>
    </submittedName>
</protein>
<keyword evidence="3" id="KW-1185">Reference proteome</keyword>
<sequence length="436" mass="46244">MSEPLPAEVRTQVVAFAADTLADLEDAEVPASLVAVRRFTPARRAKQGAVPLAAAVEHDAMFRGRVADWIRRTHPGLAEAVTAADGPPAAAPPAEVAAVAFVLRPSGWEELLAAAASLSAQDALSARADEAAREVDRLSEALVAQREAVRAEREQLREQLASSRQEADELRRRMRGTSERVRRAEQVAQEEVAAAVADRDAARAATRAAETEVRRLRGRVGDLEAALAAARREGRDARSLDDARLRVLLDTLMGAANGVRRELGLPSTVSRPADLLASADARTGDPFSAVGARGRPEDDPTVIDEVLAIPGVHLLIDGYNVTKRGYGGLTLQAQRVRLLSGLGPLAGRALEAEITVVFDATAVASRPVGVTAPRGVRVLFSRLGELADEEIVRLVRAEPPGRPIVVVTSDREVAEACASAGARAVPSAALLSRLER</sequence>
<dbReference type="AlphaFoldDB" id="A0A937RI07"/>
<gene>
    <name evidence="2" type="ORF">I7412_36770</name>
</gene>
<evidence type="ECO:0000313" key="2">
    <source>
        <dbReference type="EMBL" id="MBL7632613.1"/>
    </source>
</evidence>
<evidence type="ECO:0000256" key="1">
    <source>
        <dbReference type="SAM" id="MobiDB-lite"/>
    </source>
</evidence>
<proteinExistence type="predicted"/>